<evidence type="ECO:0000256" key="2">
    <source>
        <dbReference type="ARBA" id="ARBA00012438"/>
    </source>
</evidence>
<dbReference type="OrthoDB" id="1931120at2"/>
<keyword evidence="9" id="KW-1185">Reference proteome</keyword>
<feature type="transmembrane region" description="Helical" evidence="5">
    <location>
        <begin position="21"/>
        <end position="43"/>
    </location>
</feature>
<evidence type="ECO:0000313" key="8">
    <source>
        <dbReference type="EMBL" id="RQW64856.1"/>
    </source>
</evidence>
<keyword evidence="3" id="KW-0597">Phosphoprotein</keyword>
<gene>
    <name evidence="8" type="ORF">EES38_02110</name>
</gene>
<dbReference type="InterPro" id="IPR004358">
    <property type="entry name" value="Sig_transdc_His_kin-like_C"/>
</dbReference>
<dbReference type="Proteomes" id="UP000281112">
    <property type="component" value="Unassembled WGS sequence"/>
</dbReference>
<dbReference type="EC" id="2.7.13.3" evidence="2"/>
<keyword evidence="5" id="KW-0472">Membrane</keyword>
<dbReference type="PRINTS" id="PR00344">
    <property type="entry name" value="BCTRLSENSOR"/>
</dbReference>
<dbReference type="InterPro" id="IPR000700">
    <property type="entry name" value="PAS-assoc_C"/>
</dbReference>
<feature type="transmembrane region" description="Helical" evidence="5">
    <location>
        <begin position="158"/>
        <end position="180"/>
    </location>
</feature>
<dbReference type="InterPro" id="IPR003594">
    <property type="entry name" value="HATPase_dom"/>
</dbReference>
<organism evidence="8 9">
    <name type="scientific">Vibrio viridaestus</name>
    <dbReference type="NCBI Taxonomy" id="2487322"/>
    <lineage>
        <taxon>Bacteria</taxon>
        <taxon>Pseudomonadati</taxon>
        <taxon>Pseudomonadota</taxon>
        <taxon>Gammaproteobacteria</taxon>
        <taxon>Vibrionales</taxon>
        <taxon>Vibrionaceae</taxon>
        <taxon>Vibrio</taxon>
    </lineage>
</organism>
<dbReference type="CDD" id="cd00082">
    <property type="entry name" value="HisKA"/>
    <property type="match status" value="1"/>
</dbReference>
<keyword evidence="5" id="KW-0812">Transmembrane</keyword>
<feature type="domain" description="Histidine kinase" evidence="6">
    <location>
        <begin position="406"/>
        <end position="638"/>
    </location>
</feature>
<keyword evidence="8" id="KW-0067">ATP-binding</keyword>
<dbReference type="SUPFAM" id="SSF55874">
    <property type="entry name" value="ATPase domain of HSP90 chaperone/DNA topoisomerase II/histidine kinase"/>
    <property type="match status" value="1"/>
</dbReference>
<dbReference type="PANTHER" id="PTHR43065">
    <property type="entry name" value="SENSOR HISTIDINE KINASE"/>
    <property type="match status" value="1"/>
</dbReference>
<name>A0A3N9U9G4_9VIBR</name>
<accession>A0A3N9U9G4</accession>
<evidence type="ECO:0000256" key="3">
    <source>
        <dbReference type="ARBA" id="ARBA00022553"/>
    </source>
</evidence>
<evidence type="ECO:0000259" key="6">
    <source>
        <dbReference type="PROSITE" id="PS50109"/>
    </source>
</evidence>
<evidence type="ECO:0000256" key="4">
    <source>
        <dbReference type="SAM" id="Coils"/>
    </source>
</evidence>
<proteinExistence type="predicted"/>
<dbReference type="Gene3D" id="1.10.287.130">
    <property type="match status" value="1"/>
</dbReference>
<sequence length="648" mass="73621">MTFLEPNSLDKPTDSRLGRRIILLLVIISGSITLLTTLGQIYMSYSEQFNDVEKRHKEIENIQLDLLANSLWNFDQELLQERLNALVKIPHIDYLEIDSEIYKLSAGHRPQAAMLRKNFNIVYHDKFNNNQEKLGLLIVESDTSKIYSSLLNQFITTFFINLVKTVIVCYIILVIFHYSINDRLFAIMKYLRRYNPRHTQQPLKLANRKIITRDNDEISMLAYDVNKLTSNLATLYTNLKSEQKRLQDFTDVASDWLWETNNEFELTYCSDEMTSALYLDDIPKPKITDVPFLKESKTFITHIQAKRSFELLEIEMNYPKGKEFVLFQAKALVDSEDYFLGYRGTAINITELKEAQLRLEEMNENLEALVQERTHELKDSLTQLQKAQNQLIESEKLAALGGLVAGVAHEVNTPLGISVTASSVIKESVTELAQAFHSQTLTTEQFQDQIEKLQGGSNLLEQNLNRAAKLVKDFKQTAVDQVSETRDQFNITQVLSSLITSLHPATRKIPVTPELIGDSDLTMNSLPGTLTQIISNLVMNSVKHGFEVPPATPKIVITFHQDGDNIVFEYTDNGCGIPAHLHKKIFEPFFTTKRGKGGSGLGLNLVYNLVHQKLKGDLSFNSIEGEGVHYQISLPKVLMADVEANISQ</sequence>
<dbReference type="InterPro" id="IPR003661">
    <property type="entry name" value="HisK_dim/P_dom"/>
</dbReference>
<dbReference type="PANTHER" id="PTHR43065:SF42">
    <property type="entry name" value="TWO-COMPONENT SENSOR PPRA"/>
    <property type="match status" value="1"/>
</dbReference>
<dbReference type="Gene3D" id="3.30.450.20">
    <property type="entry name" value="PAS domain"/>
    <property type="match status" value="1"/>
</dbReference>
<keyword evidence="8" id="KW-0547">Nucleotide-binding</keyword>
<dbReference type="SUPFAM" id="SSF58104">
    <property type="entry name" value="Methyl-accepting chemotaxis protein (MCP) signaling domain"/>
    <property type="match status" value="1"/>
</dbReference>
<evidence type="ECO:0000256" key="5">
    <source>
        <dbReference type="SAM" id="Phobius"/>
    </source>
</evidence>
<protein>
    <recommendedName>
        <fullName evidence="2">histidine kinase</fullName>
        <ecNumber evidence="2">2.7.13.3</ecNumber>
    </recommendedName>
</protein>
<dbReference type="GO" id="GO:0000155">
    <property type="term" value="F:phosphorelay sensor kinase activity"/>
    <property type="evidence" value="ECO:0007669"/>
    <property type="project" value="InterPro"/>
</dbReference>
<evidence type="ECO:0000256" key="1">
    <source>
        <dbReference type="ARBA" id="ARBA00000085"/>
    </source>
</evidence>
<dbReference type="InterPro" id="IPR005467">
    <property type="entry name" value="His_kinase_dom"/>
</dbReference>
<comment type="caution">
    <text evidence="8">The sequence shown here is derived from an EMBL/GenBank/DDBJ whole genome shotgun (WGS) entry which is preliminary data.</text>
</comment>
<dbReference type="Gene3D" id="3.30.565.10">
    <property type="entry name" value="Histidine kinase-like ATPase, C-terminal domain"/>
    <property type="match status" value="1"/>
</dbReference>
<reference evidence="8 9" key="1">
    <citation type="submission" date="2018-11" db="EMBL/GenBank/DDBJ databases">
        <title>Vibrio LJC006 sp. nov., isolated from seawater during the bloom of the enteromorpha.</title>
        <authorList>
            <person name="Liang J."/>
        </authorList>
    </citation>
    <scope>NUCLEOTIDE SEQUENCE [LARGE SCALE GENOMIC DNA]</scope>
    <source>
        <strain evidence="8 9">LJC006</strain>
    </source>
</reference>
<dbReference type="PROSITE" id="PS50109">
    <property type="entry name" value="HIS_KIN"/>
    <property type="match status" value="1"/>
</dbReference>
<dbReference type="SMART" id="SM00387">
    <property type="entry name" value="HATPase_c"/>
    <property type="match status" value="1"/>
</dbReference>
<comment type="catalytic activity">
    <reaction evidence="1">
        <text>ATP + protein L-histidine = ADP + protein N-phospho-L-histidine.</text>
        <dbReference type="EC" id="2.7.13.3"/>
    </reaction>
</comment>
<keyword evidence="5" id="KW-1133">Transmembrane helix</keyword>
<dbReference type="CDD" id="cd00075">
    <property type="entry name" value="HATPase"/>
    <property type="match status" value="1"/>
</dbReference>
<evidence type="ECO:0000259" key="7">
    <source>
        <dbReference type="PROSITE" id="PS50113"/>
    </source>
</evidence>
<dbReference type="Pfam" id="PF02518">
    <property type="entry name" value="HATPase_c"/>
    <property type="match status" value="1"/>
</dbReference>
<dbReference type="InterPro" id="IPR036890">
    <property type="entry name" value="HATPase_C_sf"/>
</dbReference>
<dbReference type="RefSeq" id="WP_124935506.1">
    <property type="nucleotide sequence ID" value="NZ_RJVQ01000001.1"/>
</dbReference>
<keyword evidence="4" id="KW-0175">Coiled coil</keyword>
<dbReference type="GO" id="GO:0005524">
    <property type="term" value="F:ATP binding"/>
    <property type="evidence" value="ECO:0007669"/>
    <property type="project" value="UniProtKB-KW"/>
</dbReference>
<dbReference type="EMBL" id="RJVQ01000001">
    <property type="protein sequence ID" value="RQW64856.1"/>
    <property type="molecule type" value="Genomic_DNA"/>
</dbReference>
<dbReference type="PROSITE" id="PS50113">
    <property type="entry name" value="PAC"/>
    <property type="match status" value="1"/>
</dbReference>
<dbReference type="Pfam" id="PF17149">
    <property type="entry name" value="CHASE5"/>
    <property type="match status" value="1"/>
</dbReference>
<feature type="domain" description="PAC" evidence="7">
    <location>
        <begin position="310"/>
        <end position="361"/>
    </location>
</feature>
<feature type="coiled-coil region" evidence="4">
    <location>
        <begin position="349"/>
        <end position="397"/>
    </location>
</feature>
<evidence type="ECO:0000313" key="9">
    <source>
        <dbReference type="Proteomes" id="UP000281112"/>
    </source>
</evidence>
<dbReference type="InterPro" id="IPR033414">
    <property type="entry name" value="Sensor_dom"/>
</dbReference>
<dbReference type="AlphaFoldDB" id="A0A3N9U9G4"/>